<dbReference type="RefSeq" id="WP_160558931.1">
    <property type="nucleotide sequence ID" value="NZ_QZDT01000004.1"/>
</dbReference>
<gene>
    <name evidence="4" type="ORF">D5281_04420</name>
</gene>
<dbReference type="Pfam" id="PF00586">
    <property type="entry name" value="AIRS"/>
    <property type="match status" value="1"/>
</dbReference>
<feature type="domain" description="PurM-like C-terminal" evidence="3">
    <location>
        <begin position="159"/>
        <end position="310"/>
    </location>
</feature>
<evidence type="ECO:0000313" key="4">
    <source>
        <dbReference type="EMBL" id="NBJ91854.1"/>
    </source>
</evidence>
<evidence type="ECO:0000259" key="2">
    <source>
        <dbReference type="Pfam" id="PF00586"/>
    </source>
</evidence>
<evidence type="ECO:0000256" key="1">
    <source>
        <dbReference type="ARBA" id="ARBA00006243"/>
    </source>
</evidence>
<dbReference type="GO" id="GO:0051604">
    <property type="term" value="P:protein maturation"/>
    <property type="evidence" value="ECO:0007669"/>
    <property type="project" value="TreeGrafter"/>
</dbReference>
<dbReference type="AlphaFoldDB" id="A0A9X5GR11"/>
<keyword evidence="5" id="KW-1185">Reference proteome</keyword>
<protein>
    <submittedName>
        <fullName evidence="4">Hydrogenase maturation factor</fullName>
    </submittedName>
</protein>
<dbReference type="InterPro" id="IPR036676">
    <property type="entry name" value="PurM-like_C_sf"/>
</dbReference>
<dbReference type="InterPro" id="IPR010918">
    <property type="entry name" value="PurM-like_C_dom"/>
</dbReference>
<dbReference type="Proteomes" id="UP001154420">
    <property type="component" value="Unassembled WGS sequence"/>
</dbReference>
<reference evidence="4" key="1">
    <citation type="submission" date="2018-09" db="EMBL/GenBank/DDBJ databases">
        <title>Murine metabolic-syndrome-specific gut microbial biobank.</title>
        <authorList>
            <person name="Liu C."/>
        </authorList>
    </citation>
    <scope>NUCLEOTIDE SEQUENCE</scope>
    <source>
        <strain evidence="4">D42-62</strain>
    </source>
</reference>
<evidence type="ECO:0000313" key="5">
    <source>
        <dbReference type="Proteomes" id="UP001154420"/>
    </source>
</evidence>
<organism evidence="4 5">
    <name type="scientific">Parablautia muri</name>
    <dbReference type="NCBI Taxonomy" id="2320879"/>
    <lineage>
        <taxon>Bacteria</taxon>
        <taxon>Bacillati</taxon>
        <taxon>Bacillota</taxon>
        <taxon>Clostridia</taxon>
        <taxon>Lachnospirales</taxon>
        <taxon>Lachnospiraceae</taxon>
        <taxon>Parablautia</taxon>
    </lineage>
</organism>
<sequence>MRKGKVSESVLKRSVLRQIKNPEKEVLKGAGVGNDCAFLSWDKTSHNRQEKDSVIAMTIQTVTLPVKNAAYLTVMAAANNLAAAGAVPVCVTLSLTLPEETEEILLKEMMRQAKECSEEVGMQIVGGHTEVSSGLQMPVLTASAIGKVICRTEQPGLKEGLDIVMSKWIGLEGTSIIAYEKEKELTGRYPMRLILEAQRQAQYLSVAPEAAIALKSGVYAMHDVRSGGVFGALWELSQKMGVGLCIDLKKIPVRQETIEVCEFYRLNPYELLSGGALLMAADSGAELVEALAREGIPAFVIGRTKAGNDKIIVNQDETRYLEPPGPDEILRIFE</sequence>
<proteinExistence type="inferred from homology"/>
<dbReference type="OrthoDB" id="153904at2"/>
<dbReference type="InterPro" id="IPR016188">
    <property type="entry name" value="PurM-like_N"/>
</dbReference>
<feature type="domain" description="PurM-like N-terminal" evidence="2">
    <location>
        <begin position="33"/>
        <end position="148"/>
    </location>
</feature>
<dbReference type="InterPro" id="IPR011854">
    <property type="entry name" value="HypE"/>
</dbReference>
<comment type="caution">
    <text evidence="4">The sequence shown here is derived from an EMBL/GenBank/DDBJ whole genome shotgun (WGS) entry which is preliminary data.</text>
</comment>
<dbReference type="Pfam" id="PF02769">
    <property type="entry name" value="AIRS_C"/>
    <property type="match status" value="1"/>
</dbReference>
<name>A0A9X5GR11_9FIRM</name>
<dbReference type="InterPro" id="IPR036921">
    <property type="entry name" value="PurM-like_N_sf"/>
</dbReference>
<dbReference type="Gene3D" id="3.30.1330.10">
    <property type="entry name" value="PurM-like, N-terminal domain"/>
    <property type="match status" value="1"/>
</dbReference>
<dbReference type="PANTHER" id="PTHR30303">
    <property type="entry name" value="HYDROGENASE ISOENZYMES FORMATION PROTEIN HYPE"/>
    <property type="match status" value="1"/>
</dbReference>
<dbReference type="EMBL" id="QZDT01000004">
    <property type="protein sequence ID" value="NBJ91854.1"/>
    <property type="molecule type" value="Genomic_DNA"/>
</dbReference>
<dbReference type="PANTHER" id="PTHR30303:SF4">
    <property type="entry name" value="HYDROGENASE EXPRESSION_FORMATION PROTEIN HYPE"/>
    <property type="match status" value="1"/>
</dbReference>
<dbReference type="SUPFAM" id="SSF56042">
    <property type="entry name" value="PurM C-terminal domain-like"/>
    <property type="match status" value="1"/>
</dbReference>
<dbReference type="SUPFAM" id="SSF55326">
    <property type="entry name" value="PurM N-terminal domain-like"/>
    <property type="match status" value="1"/>
</dbReference>
<evidence type="ECO:0000259" key="3">
    <source>
        <dbReference type="Pfam" id="PF02769"/>
    </source>
</evidence>
<comment type="similarity">
    <text evidence="1">Belongs to the HypE family.</text>
</comment>
<dbReference type="Gene3D" id="3.90.650.10">
    <property type="entry name" value="PurM-like C-terminal domain"/>
    <property type="match status" value="1"/>
</dbReference>
<accession>A0A9X5GR11</accession>